<dbReference type="CDD" id="cd00209">
    <property type="entry name" value="DHFR"/>
    <property type="match status" value="1"/>
</dbReference>
<dbReference type="Gene3D" id="3.40.430.10">
    <property type="entry name" value="Dihydrofolate Reductase, subunit A"/>
    <property type="match status" value="1"/>
</dbReference>
<dbReference type="InterPro" id="IPR001796">
    <property type="entry name" value="DHFR_dom"/>
</dbReference>
<evidence type="ECO:0000313" key="2">
    <source>
        <dbReference type="EMBL" id="MDA3615296.1"/>
    </source>
</evidence>
<evidence type="ECO:0000259" key="1">
    <source>
        <dbReference type="PROSITE" id="PS51330"/>
    </source>
</evidence>
<dbReference type="RefSeq" id="WP_407031621.1">
    <property type="nucleotide sequence ID" value="NZ_JAQGEF010000011.1"/>
</dbReference>
<dbReference type="InterPro" id="IPR024072">
    <property type="entry name" value="DHFR-like_dom_sf"/>
</dbReference>
<dbReference type="PROSITE" id="PS51330">
    <property type="entry name" value="DHFR_2"/>
    <property type="match status" value="1"/>
</dbReference>
<dbReference type="PANTHER" id="PTHR38011">
    <property type="entry name" value="DIHYDROFOLATE REDUCTASE FAMILY PROTEIN (AFU_ORTHOLOGUE AFUA_8G06820)"/>
    <property type="match status" value="1"/>
</dbReference>
<dbReference type="InterPro" id="IPR050765">
    <property type="entry name" value="Riboflavin_Biosynth_HTPR"/>
</dbReference>
<dbReference type="EMBL" id="JAQGEF010000011">
    <property type="protein sequence ID" value="MDA3615296.1"/>
    <property type="molecule type" value="Genomic_DNA"/>
</dbReference>
<name>A0ABT4UKD8_9BACT</name>
<accession>A0ABT4UKD8</accession>
<keyword evidence="3" id="KW-1185">Reference proteome</keyword>
<comment type="caution">
    <text evidence="2">The sequence shown here is derived from an EMBL/GenBank/DDBJ whole genome shotgun (WGS) entry which is preliminary data.</text>
</comment>
<gene>
    <name evidence="2" type="ORF">O3P16_10795</name>
</gene>
<proteinExistence type="predicted"/>
<sequence length="177" mass="19779">MSNVVLYIAQSLDGFIAKPDNNIDWLTSVPPSVKGDYSYTELINSIDTIIMGRKTYEVILAMQEDWMYKGKTSYIVSSNQHLKIEAPDTHPYNGDLKLLVDTIKQKSGKDIWLIGGGELITGFINADLIDKMIITVVPKIIGEGIPLFAPIPKESVWQLVNVESFETGLVNLTYEKL</sequence>
<dbReference type="PANTHER" id="PTHR38011:SF11">
    <property type="entry name" value="2,5-DIAMINO-6-RIBOSYLAMINO-4(3H)-PYRIMIDINONE 5'-PHOSPHATE REDUCTASE"/>
    <property type="match status" value="1"/>
</dbReference>
<evidence type="ECO:0000313" key="3">
    <source>
        <dbReference type="Proteomes" id="UP001210231"/>
    </source>
</evidence>
<feature type="domain" description="DHFR" evidence="1">
    <location>
        <begin position="1"/>
        <end position="177"/>
    </location>
</feature>
<dbReference type="InterPro" id="IPR002734">
    <property type="entry name" value="RibDG_C"/>
</dbReference>
<reference evidence="2 3" key="1">
    <citation type="submission" date="2022-12" db="EMBL/GenBank/DDBJ databases">
        <title>Chitinophagaceae gen. sp. nov., a new member of the family Chitinophagaceae, isolated from soil in a chemical factory.</title>
        <authorList>
            <person name="Ke Z."/>
        </authorList>
    </citation>
    <scope>NUCLEOTIDE SEQUENCE [LARGE SCALE GENOMIC DNA]</scope>
    <source>
        <strain evidence="2 3">LY-5</strain>
    </source>
</reference>
<dbReference type="Proteomes" id="UP001210231">
    <property type="component" value="Unassembled WGS sequence"/>
</dbReference>
<organism evidence="2 3">
    <name type="scientific">Polluticaenibacter yanchengensis</name>
    <dbReference type="NCBI Taxonomy" id="3014562"/>
    <lineage>
        <taxon>Bacteria</taxon>
        <taxon>Pseudomonadati</taxon>
        <taxon>Bacteroidota</taxon>
        <taxon>Chitinophagia</taxon>
        <taxon>Chitinophagales</taxon>
        <taxon>Chitinophagaceae</taxon>
        <taxon>Polluticaenibacter</taxon>
    </lineage>
</organism>
<dbReference type="SUPFAM" id="SSF53597">
    <property type="entry name" value="Dihydrofolate reductase-like"/>
    <property type="match status" value="1"/>
</dbReference>
<protein>
    <submittedName>
        <fullName evidence="2">Dihydrofolate reductase family protein</fullName>
    </submittedName>
</protein>
<dbReference type="Pfam" id="PF01872">
    <property type="entry name" value="RibD_C"/>
    <property type="match status" value="1"/>
</dbReference>